<accession>A0ABV8RXD0</accession>
<reference evidence="2" key="1">
    <citation type="journal article" date="2019" name="Int. J. Syst. Evol. Microbiol.">
        <title>The Global Catalogue of Microorganisms (GCM) 10K type strain sequencing project: providing services to taxonomists for standard genome sequencing and annotation.</title>
        <authorList>
            <consortium name="The Broad Institute Genomics Platform"/>
            <consortium name="The Broad Institute Genome Sequencing Center for Infectious Disease"/>
            <person name="Wu L."/>
            <person name="Ma J."/>
        </authorList>
    </citation>
    <scope>NUCLEOTIDE SEQUENCE [LARGE SCALE GENOMIC DNA]</scope>
    <source>
        <strain evidence="2">CGMCC 1.19029</strain>
    </source>
</reference>
<protein>
    <submittedName>
        <fullName evidence="1">Uncharacterized protein</fullName>
    </submittedName>
</protein>
<sequence length="849" mass="91385">MPGIQNLGQPGIQNLQRQHLNAGPLGQVGNLRFKAESGATPRASAPNVFQRFGQFMSKLAFYVGASPTQRAQQFVLDQARDNSRRVGNLLGNLTASPNDPKARSKIAEGLARLGDLSGGDLSNLPGGKESLKTYLSELGFKDLGALRSGVLGNPEARQAVIDQVDPPRLRAQAGQLLDQIAAALDQALAGQAVQEPLEQVRTLLAGKPVDGQALDTQLTRLSENLAMLGGDKLDTYLQTLSDADLKALQAVLNPDKLGAAKASLTQIRNPDVQPLSLEEAPDLRHETYDPQLIQSGRIQQGETLLDRISGALDKEIQGRIDQALPDLLSGLETAVQSGDRAAIAKALFSLNQQVDHLNLTYGALPVDTARAVREQVVLAMDALRDPETNPDGPLTRDSLKRLDDDTLGLLRRSGGALSAFGLKLNREDARAEGLSRVEALSRQVVEGMSDILTTLSSETPDMPALMRQLRDLSELELQRGQQLARLGHYGDMASVDDRKDMVVQAFQQALDSLGDERDEVSARARQHLGLLIGMEDQFHGASSGLSQIMDGGDFARGGTEALKRLGTTQHMLGGIITALHGTITDEAESEKRIPSIDPPGSFLTSLVEQYGVRFDPETYESTLVLTDGAGAKLAPHLEEPIDPTLHPTRKVTLPVRGTDTEFSVGSSFFKDGIERTSLSLSVRGVDVEGGMVRSTWPRSVPEGRRDEIMGEALDALVKIAGPAAEPLTRLMNQQLGAGILKGLQDMGVDSPFKLEDGSVVMPVGAGRFHFDIEKTEDGGFRVGATMTIPIQDAVGLDKDGVGFPVAMDPAASWAQVRVTLDVSSDGLQFRMSEPPQFQHHFVLTEPRHD</sequence>
<proteinExistence type="predicted"/>
<evidence type="ECO:0000313" key="1">
    <source>
        <dbReference type="EMBL" id="MFC4297797.1"/>
    </source>
</evidence>
<keyword evidence="2" id="KW-1185">Reference proteome</keyword>
<dbReference type="EMBL" id="JBHSDY010000003">
    <property type="protein sequence ID" value="MFC4297797.1"/>
    <property type="molecule type" value="Genomic_DNA"/>
</dbReference>
<dbReference type="RefSeq" id="WP_376812344.1">
    <property type="nucleotide sequence ID" value="NZ_JBHSDY010000003.1"/>
</dbReference>
<gene>
    <name evidence="1" type="ORF">ACFO0J_07055</name>
</gene>
<evidence type="ECO:0000313" key="2">
    <source>
        <dbReference type="Proteomes" id="UP001595756"/>
    </source>
</evidence>
<comment type="caution">
    <text evidence="1">The sequence shown here is derived from an EMBL/GenBank/DDBJ whole genome shotgun (WGS) entry which is preliminary data.</text>
</comment>
<organism evidence="1 2">
    <name type="scientific">Castellaniella hirudinis</name>
    <dbReference type="NCBI Taxonomy" id="1144617"/>
    <lineage>
        <taxon>Bacteria</taxon>
        <taxon>Pseudomonadati</taxon>
        <taxon>Pseudomonadota</taxon>
        <taxon>Betaproteobacteria</taxon>
        <taxon>Burkholderiales</taxon>
        <taxon>Alcaligenaceae</taxon>
        <taxon>Castellaniella</taxon>
    </lineage>
</organism>
<name>A0ABV8RXD0_9BURK</name>
<dbReference type="Proteomes" id="UP001595756">
    <property type="component" value="Unassembled WGS sequence"/>
</dbReference>